<feature type="transmembrane region" description="Helical" evidence="8">
    <location>
        <begin position="186"/>
        <end position="209"/>
    </location>
</feature>
<feature type="transmembrane region" description="Helical" evidence="8">
    <location>
        <begin position="93"/>
        <end position="112"/>
    </location>
</feature>
<evidence type="ECO:0000256" key="7">
    <source>
        <dbReference type="ARBA" id="ARBA00023136"/>
    </source>
</evidence>
<comment type="subcellular location">
    <subcellularLocation>
        <location evidence="1">Cell membrane</location>
        <topology evidence="1">Multi-pass membrane protein</topology>
    </subcellularLocation>
</comment>
<accession>A0ABW4RWK3</accession>
<proteinExistence type="inferred from homology"/>
<organism evidence="9 10">
    <name type="scientific">Luteococcus peritonei</name>
    <dbReference type="NCBI Taxonomy" id="88874"/>
    <lineage>
        <taxon>Bacteria</taxon>
        <taxon>Bacillati</taxon>
        <taxon>Actinomycetota</taxon>
        <taxon>Actinomycetes</taxon>
        <taxon>Propionibacteriales</taxon>
        <taxon>Propionibacteriaceae</taxon>
        <taxon>Luteococcus</taxon>
    </lineage>
</organism>
<keyword evidence="6 8" id="KW-1133">Transmembrane helix</keyword>
<dbReference type="RefSeq" id="WP_343874789.1">
    <property type="nucleotide sequence ID" value="NZ_BAAAIX010000027.1"/>
</dbReference>
<keyword evidence="7 8" id="KW-0472">Membrane</keyword>
<evidence type="ECO:0000256" key="1">
    <source>
        <dbReference type="ARBA" id="ARBA00004651"/>
    </source>
</evidence>
<dbReference type="Proteomes" id="UP001597326">
    <property type="component" value="Unassembled WGS sequence"/>
</dbReference>
<reference evidence="10" key="1">
    <citation type="journal article" date="2019" name="Int. J. Syst. Evol. Microbiol.">
        <title>The Global Catalogue of Microorganisms (GCM) 10K type strain sequencing project: providing services to taxonomists for standard genome sequencing and annotation.</title>
        <authorList>
            <consortium name="The Broad Institute Genomics Platform"/>
            <consortium name="The Broad Institute Genome Sequencing Center for Infectious Disease"/>
            <person name="Wu L."/>
            <person name="Ma J."/>
        </authorList>
    </citation>
    <scope>NUCLEOTIDE SEQUENCE [LARGE SCALE GENOMIC DNA]</scope>
    <source>
        <strain evidence="10">CAIM 431</strain>
    </source>
</reference>
<evidence type="ECO:0000256" key="2">
    <source>
        <dbReference type="ARBA" id="ARBA00010145"/>
    </source>
</evidence>
<keyword evidence="3" id="KW-0813">Transport</keyword>
<dbReference type="InterPro" id="IPR002657">
    <property type="entry name" value="BilAc:Na_symport/Acr3"/>
</dbReference>
<feature type="transmembrane region" description="Helical" evidence="8">
    <location>
        <begin position="280"/>
        <end position="300"/>
    </location>
</feature>
<feature type="transmembrane region" description="Helical" evidence="8">
    <location>
        <begin position="155"/>
        <end position="174"/>
    </location>
</feature>
<gene>
    <name evidence="9" type="ORF">ACFSCS_09650</name>
</gene>
<evidence type="ECO:0000256" key="8">
    <source>
        <dbReference type="SAM" id="Phobius"/>
    </source>
</evidence>
<dbReference type="Pfam" id="PF01758">
    <property type="entry name" value="SBF"/>
    <property type="match status" value="1"/>
</dbReference>
<keyword evidence="10" id="KW-1185">Reference proteome</keyword>
<comment type="similarity">
    <text evidence="2">Belongs to the auxin efflux carrier (TC 2.A.69) family.</text>
</comment>
<dbReference type="EMBL" id="JBHUFZ010000019">
    <property type="protein sequence ID" value="MFD1890439.1"/>
    <property type="molecule type" value="Genomic_DNA"/>
</dbReference>
<evidence type="ECO:0000256" key="3">
    <source>
        <dbReference type="ARBA" id="ARBA00022448"/>
    </source>
</evidence>
<sequence>MDILVKALSLVAIIAVGYLIKRIGWVKTSDFGIFSRIVLRITLPCMLVTAFNDHHLQVHQLGLAVVALGVNLVLQLAGRLLEHRGGPQQQAFGIINLPSFNMGAFATPYLAGFMGPAAVVHASLFDIGNAFAAAGIGYAWATGTADEGRRTTPGIFLKAMFSSVIFDVYLALVVMKLLEVRLPDQFITFTSTVGQANTFLAMLMIGIGLEIRMEASQARRAVRYLGLRYALVSLMALALWFSPLPQDWRLMLVIVMYAPIAAMAPGFTEEIGGDVQLSTFMTSVSILVGIVVMPLLVAFLG</sequence>
<dbReference type="Pfam" id="PF03547">
    <property type="entry name" value="Mem_trans"/>
    <property type="match status" value="1"/>
</dbReference>
<name>A0ABW4RWK3_9ACTN</name>
<dbReference type="InterPro" id="IPR038770">
    <property type="entry name" value="Na+/solute_symporter_sf"/>
</dbReference>
<dbReference type="PANTHER" id="PTHR36838:SF3">
    <property type="entry name" value="TRANSPORTER AUXIN EFFLUX CARRIER EC FAMILY"/>
    <property type="match status" value="1"/>
</dbReference>
<protein>
    <submittedName>
        <fullName evidence="9">AEC family transporter</fullName>
    </submittedName>
</protein>
<feature type="transmembrane region" description="Helical" evidence="8">
    <location>
        <begin position="221"/>
        <end position="242"/>
    </location>
</feature>
<keyword evidence="4" id="KW-1003">Cell membrane</keyword>
<feature type="transmembrane region" description="Helical" evidence="8">
    <location>
        <begin position="6"/>
        <end position="25"/>
    </location>
</feature>
<feature type="transmembrane region" description="Helical" evidence="8">
    <location>
        <begin position="61"/>
        <end position="81"/>
    </location>
</feature>
<evidence type="ECO:0000256" key="4">
    <source>
        <dbReference type="ARBA" id="ARBA00022475"/>
    </source>
</evidence>
<evidence type="ECO:0000313" key="10">
    <source>
        <dbReference type="Proteomes" id="UP001597326"/>
    </source>
</evidence>
<dbReference type="Gene3D" id="1.20.1530.20">
    <property type="match status" value="1"/>
</dbReference>
<comment type="caution">
    <text evidence="9">The sequence shown here is derived from an EMBL/GenBank/DDBJ whole genome shotgun (WGS) entry which is preliminary data.</text>
</comment>
<dbReference type="PANTHER" id="PTHR36838">
    <property type="entry name" value="AUXIN EFFLUX CARRIER FAMILY PROTEIN"/>
    <property type="match status" value="1"/>
</dbReference>
<evidence type="ECO:0000256" key="6">
    <source>
        <dbReference type="ARBA" id="ARBA00022989"/>
    </source>
</evidence>
<feature type="transmembrane region" description="Helical" evidence="8">
    <location>
        <begin position="118"/>
        <end position="143"/>
    </location>
</feature>
<keyword evidence="5 8" id="KW-0812">Transmembrane</keyword>
<evidence type="ECO:0000313" key="9">
    <source>
        <dbReference type="EMBL" id="MFD1890439.1"/>
    </source>
</evidence>
<evidence type="ECO:0000256" key="5">
    <source>
        <dbReference type="ARBA" id="ARBA00022692"/>
    </source>
</evidence>
<dbReference type="InterPro" id="IPR004776">
    <property type="entry name" value="Mem_transp_PIN-like"/>
</dbReference>